<dbReference type="Pfam" id="PF01522">
    <property type="entry name" value="Polysacc_deac_1"/>
    <property type="match status" value="1"/>
</dbReference>
<dbReference type="GO" id="GO:0046872">
    <property type="term" value="F:metal ion binding"/>
    <property type="evidence" value="ECO:0007669"/>
    <property type="project" value="UniProtKB-KW"/>
</dbReference>
<evidence type="ECO:0000313" key="9">
    <source>
        <dbReference type="Proteomes" id="UP000703661"/>
    </source>
</evidence>
<keyword evidence="5" id="KW-0119">Carbohydrate metabolism</keyword>
<dbReference type="Proteomes" id="UP000703661">
    <property type="component" value="Unassembled WGS sequence"/>
</dbReference>
<evidence type="ECO:0000256" key="3">
    <source>
        <dbReference type="ARBA" id="ARBA00022729"/>
    </source>
</evidence>
<evidence type="ECO:0000256" key="1">
    <source>
        <dbReference type="ARBA" id="ARBA00001941"/>
    </source>
</evidence>
<evidence type="ECO:0000256" key="4">
    <source>
        <dbReference type="ARBA" id="ARBA00022801"/>
    </source>
</evidence>
<feature type="signal peptide" evidence="6">
    <location>
        <begin position="1"/>
        <end position="21"/>
    </location>
</feature>
<dbReference type="EMBL" id="JAAAID010001397">
    <property type="protein sequence ID" value="KAG0010169.1"/>
    <property type="molecule type" value="Genomic_DNA"/>
</dbReference>
<keyword evidence="9" id="KW-1185">Reference proteome</keyword>
<name>A0A9P6MQM6_9FUNG</name>
<keyword evidence="2" id="KW-0479">Metal-binding</keyword>
<dbReference type="PANTHER" id="PTHR46471:SF2">
    <property type="entry name" value="CHITIN DEACETYLASE-RELATED"/>
    <property type="match status" value="1"/>
</dbReference>
<keyword evidence="4" id="KW-0378">Hydrolase</keyword>
<dbReference type="CDD" id="cd10951">
    <property type="entry name" value="CE4_ClCDA_like"/>
    <property type="match status" value="1"/>
</dbReference>
<accession>A0A9P6MQM6</accession>
<keyword evidence="3 6" id="KW-0732">Signal</keyword>
<comment type="caution">
    <text evidence="8">The sequence shown here is derived from an EMBL/GenBank/DDBJ whole genome shotgun (WGS) entry which is preliminary data.</text>
</comment>
<protein>
    <submittedName>
        <fullName evidence="8">Carbohydrate esterase 4 protein</fullName>
    </submittedName>
</protein>
<organism evidence="8 9">
    <name type="scientific">Entomortierella chlamydospora</name>
    <dbReference type="NCBI Taxonomy" id="101097"/>
    <lineage>
        <taxon>Eukaryota</taxon>
        <taxon>Fungi</taxon>
        <taxon>Fungi incertae sedis</taxon>
        <taxon>Mucoromycota</taxon>
        <taxon>Mortierellomycotina</taxon>
        <taxon>Mortierellomycetes</taxon>
        <taxon>Mortierellales</taxon>
        <taxon>Mortierellaceae</taxon>
        <taxon>Entomortierella</taxon>
    </lineage>
</organism>
<feature type="chain" id="PRO_5040376581" evidence="6">
    <location>
        <begin position="22"/>
        <end position="255"/>
    </location>
</feature>
<evidence type="ECO:0000256" key="5">
    <source>
        <dbReference type="ARBA" id="ARBA00023277"/>
    </source>
</evidence>
<dbReference type="OrthoDB" id="407355at2759"/>
<evidence type="ECO:0000259" key="7">
    <source>
        <dbReference type="PROSITE" id="PS51677"/>
    </source>
</evidence>
<feature type="domain" description="NodB homology" evidence="7">
    <location>
        <begin position="51"/>
        <end position="239"/>
    </location>
</feature>
<dbReference type="PROSITE" id="PS51677">
    <property type="entry name" value="NODB"/>
    <property type="match status" value="1"/>
</dbReference>
<dbReference type="InterPro" id="IPR002509">
    <property type="entry name" value="NODB_dom"/>
</dbReference>
<evidence type="ECO:0000256" key="2">
    <source>
        <dbReference type="ARBA" id="ARBA00022723"/>
    </source>
</evidence>
<evidence type="ECO:0000256" key="6">
    <source>
        <dbReference type="SAM" id="SignalP"/>
    </source>
</evidence>
<dbReference type="GO" id="GO:0016810">
    <property type="term" value="F:hydrolase activity, acting on carbon-nitrogen (but not peptide) bonds"/>
    <property type="evidence" value="ECO:0007669"/>
    <property type="project" value="InterPro"/>
</dbReference>
<reference evidence="8" key="1">
    <citation type="journal article" date="2020" name="Fungal Divers.">
        <title>Resolving the Mortierellaceae phylogeny through synthesis of multi-gene phylogenetics and phylogenomics.</title>
        <authorList>
            <person name="Vandepol N."/>
            <person name="Liber J."/>
            <person name="Desiro A."/>
            <person name="Na H."/>
            <person name="Kennedy M."/>
            <person name="Barry K."/>
            <person name="Grigoriev I.V."/>
            <person name="Miller A.N."/>
            <person name="O'Donnell K."/>
            <person name="Stajich J.E."/>
            <person name="Bonito G."/>
        </authorList>
    </citation>
    <scope>NUCLEOTIDE SEQUENCE</scope>
    <source>
        <strain evidence="8">NRRL 2769</strain>
    </source>
</reference>
<proteinExistence type="predicted"/>
<dbReference type="GO" id="GO:0005975">
    <property type="term" value="P:carbohydrate metabolic process"/>
    <property type="evidence" value="ECO:0007669"/>
    <property type="project" value="InterPro"/>
</dbReference>
<gene>
    <name evidence="8" type="primary">D25_1</name>
    <name evidence="8" type="ORF">BGZ80_001710</name>
</gene>
<dbReference type="SUPFAM" id="SSF88713">
    <property type="entry name" value="Glycoside hydrolase/deacetylase"/>
    <property type="match status" value="1"/>
</dbReference>
<sequence>MALIYRLVSAAVLFSSVLVSAAPIHSSTETSSLVNYKRGEANVITKCTVPGTLAITFDDGPYKYTEGLLDILKKKNAKATFFMNGQNYDSIFTYKSLVQRAKKEGHQIGSHTWDHADLSSLTTKDSILDKMKRLDDAIKKIIGVRPVYMRPPYGNKNDLVVRTLTAAGYKVVIWDVDSGDSQGKTPSQSLEIYKKTLSPAGENKKPGHIILQHDVYDKTVHGFISDAIDFAHSKGFKLVTVGECLGQSPSTWYRS</sequence>
<dbReference type="AlphaFoldDB" id="A0A9P6MQM6"/>
<dbReference type="PANTHER" id="PTHR46471">
    <property type="entry name" value="CHITIN DEACETYLASE"/>
    <property type="match status" value="1"/>
</dbReference>
<evidence type="ECO:0000313" key="8">
    <source>
        <dbReference type="EMBL" id="KAG0010169.1"/>
    </source>
</evidence>
<comment type="cofactor">
    <cofactor evidence="1">
        <name>Co(2+)</name>
        <dbReference type="ChEBI" id="CHEBI:48828"/>
    </cofactor>
</comment>
<dbReference type="Gene3D" id="3.20.20.370">
    <property type="entry name" value="Glycoside hydrolase/deacetylase"/>
    <property type="match status" value="1"/>
</dbReference>
<dbReference type="InterPro" id="IPR011330">
    <property type="entry name" value="Glyco_hydro/deAcase_b/a-brl"/>
</dbReference>